<feature type="compositionally biased region" description="Basic residues" evidence="1">
    <location>
        <begin position="92"/>
        <end position="108"/>
    </location>
</feature>
<protein>
    <submittedName>
        <fullName evidence="2">Uncharacterized protein</fullName>
    </submittedName>
</protein>
<reference evidence="2" key="1">
    <citation type="submission" date="2022-08" db="EMBL/GenBank/DDBJ databases">
        <title>Novel sulfate-reducing endosymbionts in the free-living metamonad Anaeramoeba.</title>
        <authorList>
            <person name="Jerlstrom-Hultqvist J."/>
            <person name="Cepicka I."/>
            <person name="Gallot-Lavallee L."/>
            <person name="Salas-Leiva D."/>
            <person name="Curtis B.A."/>
            <person name="Zahonova K."/>
            <person name="Pipaliya S."/>
            <person name="Dacks J."/>
            <person name="Roger A.J."/>
        </authorList>
    </citation>
    <scope>NUCLEOTIDE SEQUENCE</scope>
    <source>
        <strain evidence="2">Schooner1</strain>
    </source>
</reference>
<gene>
    <name evidence="2" type="ORF">M0813_24636</name>
</gene>
<dbReference type="Proteomes" id="UP001150062">
    <property type="component" value="Unassembled WGS sequence"/>
</dbReference>
<comment type="caution">
    <text evidence="2">The sequence shown here is derived from an EMBL/GenBank/DDBJ whole genome shotgun (WGS) entry which is preliminary data.</text>
</comment>
<keyword evidence="3" id="KW-1185">Reference proteome</keyword>
<feature type="region of interest" description="Disordered" evidence="1">
    <location>
        <begin position="88"/>
        <end position="128"/>
    </location>
</feature>
<proteinExistence type="predicted"/>
<name>A0ABQ8Y5T0_9EUKA</name>
<evidence type="ECO:0000256" key="1">
    <source>
        <dbReference type="SAM" id="MobiDB-lite"/>
    </source>
</evidence>
<evidence type="ECO:0000313" key="3">
    <source>
        <dbReference type="Proteomes" id="UP001150062"/>
    </source>
</evidence>
<organism evidence="2 3">
    <name type="scientific">Anaeramoeba flamelloides</name>
    <dbReference type="NCBI Taxonomy" id="1746091"/>
    <lineage>
        <taxon>Eukaryota</taxon>
        <taxon>Metamonada</taxon>
        <taxon>Anaeramoebidae</taxon>
        <taxon>Anaeramoeba</taxon>
    </lineage>
</organism>
<accession>A0ABQ8Y5T0</accession>
<feature type="compositionally biased region" description="Basic residues" evidence="1">
    <location>
        <begin position="117"/>
        <end position="128"/>
    </location>
</feature>
<feature type="compositionally biased region" description="Polar residues" evidence="1">
    <location>
        <begin position="250"/>
        <end position="261"/>
    </location>
</feature>
<feature type="region of interest" description="Disordered" evidence="1">
    <location>
        <begin position="243"/>
        <end position="272"/>
    </location>
</feature>
<evidence type="ECO:0000313" key="2">
    <source>
        <dbReference type="EMBL" id="KAJ6239985.1"/>
    </source>
</evidence>
<dbReference type="EMBL" id="JAOAOG010000215">
    <property type="protein sequence ID" value="KAJ6239985.1"/>
    <property type="molecule type" value="Genomic_DNA"/>
</dbReference>
<sequence>MMHTNRNQTNTGAYNYKQTKLVDLLSLSHRKDFFSQPYQFYVSLEDINFENESVANRSIWISKKKEYSPNSDIVAIILHSSTYLPEQFETNKKKKGNGKGPGKRKGKGKTVIDQNGKKKKKKSITKLKLKPKQMAKELEKEKKRLLERPLGILISFKFLKSIPSSYVMHRKNGIRSRYSSKPTQYPVIIERSQLVLKKSLIPKTFQVVKSSEFEKMNQTNNRKRIFETEQNISTGYNENMENSKMRKTLSKTNKPTNTTYQPPKDKQTTTPQLGEFSKKCSHHYNSNNNDNSFNITLENVDTKFVNIQQPCLINGLSHQENHKQNLKTEEMDYDSESKILKTKPQNIEQQNEKEKYFPILKTEFLTDKKDTKKTPIVNNEKNMRQGFQNNLPNHNNFFSENYFSPKKVLSKNISSLQYQDICFNITNNFPDYDYDFNFNSSRFFDEPFYDCYDDISLNNLQVLFNY</sequence>